<evidence type="ECO:0000256" key="3">
    <source>
        <dbReference type="ARBA" id="ARBA00022832"/>
    </source>
</evidence>
<dbReference type="GO" id="GO:0051750">
    <property type="term" value="F:delta(3,5)-delta(2,4)-dienoyl-CoA isomerase activity"/>
    <property type="evidence" value="ECO:0007669"/>
    <property type="project" value="TreeGrafter"/>
</dbReference>
<evidence type="ECO:0000256" key="4">
    <source>
        <dbReference type="ARBA" id="ARBA00023098"/>
    </source>
</evidence>
<keyword evidence="4" id="KW-0443">Lipid metabolism</keyword>
<dbReference type="EMBL" id="KB726993">
    <property type="protein sequence ID" value="EMT63537.1"/>
    <property type="molecule type" value="Genomic_DNA"/>
</dbReference>
<dbReference type="STRING" id="1229665.N1RGK5"/>
<dbReference type="GO" id="GO:0006635">
    <property type="term" value="P:fatty acid beta-oxidation"/>
    <property type="evidence" value="ECO:0007669"/>
    <property type="project" value="UniProtKB-UniPathway"/>
</dbReference>
<comment type="pathway">
    <text evidence="1">Lipid metabolism; fatty acid beta-oxidation.</text>
</comment>
<name>N1RGK5_FUSC4</name>
<protein>
    <submittedName>
        <fullName evidence="6">Delta(3,5)-Delta(2,4)-dienoyl-CoA isomerase, mitochondrial</fullName>
    </submittedName>
</protein>
<reference evidence="7" key="2">
    <citation type="journal article" date="2014" name="PLoS ONE">
        <title>Genome and Transcriptome Analysis of the Fungal Pathogen Fusarium oxysporum f. sp. cubense Causing Banana Vascular Wilt Disease.</title>
        <authorList>
            <person name="Guo L."/>
            <person name="Han L."/>
            <person name="Yang L."/>
            <person name="Zeng H."/>
            <person name="Fan D."/>
            <person name="Zhu Y."/>
            <person name="Feng Y."/>
            <person name="Wang G."/>
            <person name="Peng C."/>
            <person name="Jiang X."/>
            <person name="Zhou D."/>
            <person name="Ni P."/>
            <person name="Liang C."/>
            <person name="Liu L."/>
            <person name="Wang J."/>
            <person name="Mao C."/>
            <person name="Fang X."/>
            <person name="Peng M."/>
            <person name="Huang J."/>
        </authorList>
    </citation>
    <scope>NUCLEOTIDE SEQUENCE [LARGE SCALE GENOMIC DNA]</scope>
    <source>
        <strain evidence="7">race 4</strain>
    </source>
</reference>
<evidence type="ECO:0000256" key="2">
    <source>
        <dbReference type="ARBA" id="ARBA00005254"/>
    </source>
</evidence>
<dbReference type="Gene3D" id="3.90.226.10">
    <property type="entry name" value="2-enoyl-CoA Hydratase, Chain A, domain 1"/>
    <property type="match status" value="1"/>
</dbReference>
<dbReference type="InterPro" id="IPR029045">
    <property type="entry name" value="ClpP/crotonase-like_dom_sf"/>
</dbReference>
<dbReference type="OrthoDB" id="14970at2759"/>
<dbReference type="Pfam" id="PF00378">
    <property type="entry name" value="ECH_1"/>
    <property type="match status" value="1"/>
</dbReference>
<accession>N1RGK5</accession>
<dbReference type="UniPathway" id="UPA00659"/>
<organism evidence="6 7">
    <name type="scientific">Fusarium oxysporum f. sp. cubense (strain race 4)</name>
    <name type="common">Panama disease fungus</name>
    <dbReference type="NCBI Taxonomy" id="2502994"/>
    <lineage>
        <taxon>Eukaryota</taxon>
        <taxon>Fungi</taxon>
        <taxon>Dikarya</taxon>
        <taxon>Ascomycota</taxon>
        <taxon>Pezizomycotina</taxon>
        <taxon>Sordariomycetes</taxon>
        <taxon>Hypocreomycetidae</taxon>
        <taxon>Hypocreales</taxon>
        <taxon>Nectriaceae</taxon>
        <taxon>Fusarium</taxon>
        <taxon>Fusarium oxysporum species complex</taxon>
    </lineage>
</organism>
<reference evidence="7" key="1">
    <citation type="submission" date="2012-09" db="EMBL/GenBank/DDBJ databases">
        <title>Genome sequencing and comparative transcriptomics of race 1 and race 4 of banana pathogen: Fusarium oxysporum f. sp. cubense.</title>
        <authorList>
            <person name="Fang X."/>
            <person name="Huang J."/>
        </authorList>
    </citation>
    <scope>NUCLEOTIDE SEQUENCE [LARGE SCALE GENOMIC DNA]</scope>
    <source>
        <strain evidence="7">race 4</strain>
    </source>
</reference>
<gene>
    <name evidence="6" type="ORF">FOC4_g10013769</name>
</gene>
<keyword evidence="5 6" id="KW-0413">Isomerase</keyword>
<dbReference type="GO" id="GO:0005739">
    <property type="term" value="C:mitochondrion"/>
    <property type="evidence" value="ECO:0007669"/>
    <property type="project" value="TreeGrafter"/>
</dbReference>
<dbReference type="Gene3D" id="1.10.12.10">
    <property type="entry name" value="Lyase 2-enoyl-coa Hydratase, Chain A, domain 2"/>
    <property type="match status" value="1"/>
</dbReference>
<dbReference type="InterPro" id="IPR045002">
    <property type="entry name" value="Ech1-like"/>
</dbReference>
<evidence type="ECO:0000256" key="5">
    <source>
        <dbReference type="ARBA" id="ARBA00023235"/>
    </source>
</evidence>
<dbReference type="AlphaFoldDB" id="N1RGK5"/>
<evidence type="ECO:0000313" key="7">
    <source>
        <dbReference type="Proteomes" id="UP000016929"/>
    </source>
</evidence>
<sequence length="236" mass="25580">MSSTTPLPAYTSYKNIIVSSPNPFVAHVEINRPQKLNAFTQELWLEFGRVFKQLSGDEDVRAVVVSGAGDRAFTAGLDVQSASSDGILFGSQADIAKKAKVVRNHIEEFQDSIGAMEKCEKPVICVLHGVSIGLAIDIACCADIRICASNTRFAVKEVDIGMAADIGTLARLPKLVGSTSWVKDGTKELLNHGRDHTVAESLRYTQVWNAAAVQGKDFSLALMSGLKKTKPRFEKL</sequence>
<dbReference type="HOGENOM" id="CLU_009834_7_0_1"/>
<dbReference type="Proteomes" id="UP000016929">
    <property type="component" value="Unassembled WGS sequence"/>
</dbReference>
<dbReference type="InterPro" id="IPR014748">
    <property type="entry name" value="Enoyl-CoA_hydra_C"/>
</dbReference>
<dbReference type="SUPFAM" id="SSF52096">
    <property type="entry name" value="ClpP/crotonase"/>
    <property type="match status" value="1"/>
</dbReference>
<comment type="similarity">
    <text evidence="2">Belongs to the enoyl-CoA hydratase/isomerase family.</text>
</comment>
<dbReference type="PANTHER" id="PTHR43149:SF1">
    <property type="entry name" value="DELTA(3,5)-DELTA(2,4)-DIENOYL-COA ISOMERASE, MITOCHONDRIAL"/>
    <property type="match status" value="1"/>
</dbReference>
<dbReference type="FunFam" id="1.10.12.10:FF:000004">
    <property type="entry name" value="Delta3,5-delta2,4-dienoyl-CoA isomerase"/>
    <property type="match status" value="1"/>
</dbReference>
<evidence type="ECO:0000313" key="6">
    <source>
        <dbReference type="EMBL" id="EMT63537.1"/>
    </source>
</evidence>
<keyword evidence="3" id="KW-0276">Fatty acid metabolism</keyword>
<dbReference type="PANTHER" id="PTHR43149">
    <property type="entry name" value="ENOYL-COA HYDRATASE"/>
    <property type="match status" value="1"/>
</dbReference>
<proteinExistence type="inferred from homology"/>
<dbReference type="CDD" id="cd06558">
    <property type="entry name" value="crotonase-like"/>
    <property type="match status" value="1"/>
</dbReference>
<dbReference type="InterPro" id="IPR001753">
    <property type="entry name" value="Enoyl-CoA_hydra/iso"/>
</dbReference>
<evidence type="ECO:0000256" key="1">
    <source>
        <dbReference type="ARBA" id="ARBA00005005"/>
    </source>
</evidence>
<keyword evidence="7" id="KW-1185">Reference proteome</keyword>